<protein>
    <recommendedName>
        <fullName evidence="3">Asl1-like glycosyl hydrolase catalytic domain-containing protein</fullName>
    </recommendedName>
</protein>
<name>A0A1V9ERY1_9BACT</name>
<accession>A0A1V9ERY1</accession>
<evidence type="ECO:0000313" key="4">
    <source>
        <dbReference type="EMBL" id="OQP48907.1"/>
    </source>
</evidence>
<dbReference type="PROSITE" id="PS51257">
    <property type="entry name" value="PROKAR_LIPOPROTEIN"/>
    <property type="match status" value="1"/>
</dbReference>
<dbReference type="EMBL" id="LWBP01000232">
    <property type="protein sequence ID" value="OQP48907.1"/>
    <property type="molecule type" value="Genomic_DNA"/>
</dbReference>
<organism evidence="4 5">
    <name type="scientific">Niastella populi</name>
    <dbReference type="NCBI Taxonomy" id="550983"/>
    <lineage>
        <taxon>Bacteria</taxon>
        <taxon>Pseudomonadati</taxon>
        <taxon>Bacteroidota</taxon>
        <taxon>Chitinophagia</taxon>
        <taxon>Chitinophagales</taxon>
        <taxon>Chitinophagaceae</taxon>
        <taxon>Niastella</taxon>
    </lineage>
</organism>
<dbReference type="OrthoDB" id="9809583at2"/>
<keyword evidence="2" id="KW-0732">Signal</keyword>
<dbReference type="Gene3D" id="3.20.20.80">
    <property type="entry name" value="Glycosidases"/>
    <property type="match status" value="1"/>
</dbReference>
<feature type="domain" description="Asl1-like glycosyl hydrolase catalytic" evidence="3">
    <location>
        <begin position="65"/>
        <end position="284"/>
    </location>
</feature>
<dbReference type="RefSeq" id="WP_081170297.1">
    <property type="nucleotide sequence ID" value="NZ_LWBP01000232.1"/>
</dbReference>
<reference evidence="5" key="1">
    <citation type="submission" date="2016-04" db="EMBL/GenBank/DDBJ databases">
        <authorList>
            <person name="Chen L."/>
            <person name="Zhuang W."/>
            <person name="Wang G."/>
        </authorList>
    </citation>
    <scope>NUCLEOTIDE SEQUENCE [LARGE SCALE GENOMIC DNA]</scope>
    <source>
        <strain evidence="5">208</strain>
    </source>
</reference>
<dbReference type="SUPFAM" id="SSF51445">
    <property type="entry name" value="(Trans)glycosidases"/>
    <property type="match status" value="1"/>
</dbReference>
<sequence>MIRYYVIPALALIVSLGACSKDANSPTDGETKDSTNNPPAAPGKKGADFSTNMQYGAWNDDIVALKAHWYYTWGNKLHDASPKNCEFVPMFWGQADVNTSNINAVKALKDQGKIKYVLGFNEPNRADQSNMTVSQALKLWPQLESIGVPLGSPAADWPTRQWFYDFMDSCKAQNKRVDFICVHMYANVDENVYLNTLKDIYNKYKLPIWITEFAPADWNAQTPAANPYKPDQVLAFMQRLLPKLEQLDYVKRYSWFSGDPKSAQMWSSALIDVNGNLTDLGKWYASYQPNTAIAK</sequence>
<evidence type="ECO:0000256" key="2">
    <source>
        <dbReference type="SAM" id="SignalP"/>
    </source>
</evidence>
<dbReference type="AlphaFoldDB" id="A0A1V9ERY1"/>
<dbReference type="InterPro" id="IPR024655">
    <property type="entry name" value="Asl1_glyco_hydro_catalytic"/>
</dbReference>
<dbReference type="PANTHER" id="PTHR34154:SF3">
    <property type="entry name" value="ALKALI-SENSITIVE LINKAGE PROTEIN 1"/>
    <property type="match status" value="1"/>
</dbReference>
<keyword evidence="5" id="KW-1185">Reference proteome</keyword>
<evidence type="ECO:0000313" key="5">
    <source>
        <dbReference type="Proteomes" id="UP000192276"/>
    </source>
</evidence>
<gene>
    <name evidence="4" type="ORF">A4R26_07325</name>
</gene>
<dbReference type="STRING" id="550983.A4R26_07325"/>
<comment type="caution">
    <text evidence="4">The sequence shown here is derived from an EMBL/GenBank/DDBJ whole genome shotgun (WGS) entry which is preliminary data.</text>
</comment>
<feature type="region of interest" description="Disordered" evidence="1">
    <location>
        <begin position="24"/>
        <end position="46"/>
    </location>
</feature>
<dbReference type="Proteomes" id="UP000192276">
    <property type="component" value="Unassembled WGS sequence"/>
</dbReference>
<feature type="signal peptide" evidence="2">
    <location>
        <begin position="1"/>
        <end position="20"/>
    </location>
</feature>
<dbReference type="GO" id="GO:0071966">
    <property type="term" value="P:fungal-type cell wall polysaccharide metabolic process"/>
    <property type="evidence" value="ECO:0007669"/>
    <property type="project" value="TreeGrafter"/>
</dbReference>
<evidence type="ECO:0000259" key="3">
    <source>
        <dbReference type="Pfam" id="PF11790"/>
    </source>
</evidence>
<dbReference type="InterPro" id="IPR017853">
    <property type="entry name" value="GH"/>
</dbReference>
<dbReference type="Pfam" id="PF11790">
    <property type="entry name" value="Glyco_hydro_cc"/>
    <property type="match status" value="1"/>
</dbReference>
<dbReference type="PANTHER" id="PTHR34154">
    <property type="entry name" value="ALKALI-SENSITIVE LINKAGE PROTEIN 1"/>
    <property type="match status" value="1"/>
</dbReference>
<proteinExistence type="predicted"/>
<feature type="compositionally biased region" description="Polar residues" evidence="1">
    <location>
        <begin position="24"/>
        <end position="38"/>
    </location>
</feature>
<feature type="chain" id="PRO_5012822509" description="Asl1-like glycosyl hydrolase catalytic domain-containing protein" evidence="2">
    <location>
        <begin position="21"/>
        <end position="295"/>
    </location>
</feature>
<evidence type="ECO:0000256" key="1">
    <source>
        <dbReference type="SAM" id="MobiDB-lite"/>
    </source>
</evidence>
<dbReference type="InterPro" id="IPR053183">
    <property type="entry name" value="ASL1"/>
</dbReference>